<comment type="caution">
    <text evidence="2">The sequence shown here is derived from an EMBL/GenBank/DDBJ whole genome shotgun (WGS) entry which is preliminary data.</text>
</comment>
<proteinExistence type="predicted"/>
<keyword evidence="3" id="KW-1185">Reference proteome</keyword>
<dbReference type="SMART" id="SM00257">
    <property type="entry name" value="LysM"/>
    <property type="match status" value="1"/>
</dbReference>
<dbReference type="PANTHER" id="PTHR34700:SF4">
    <property type="entry name" value="PHAGE-LIKE ELEMENT PBSX PROTEIN XKDP"/>
    <property type="match status" value="1"/>
</dbReference>
<dbReference type="PROSITE" id="PS51782">
    <property type="entry name" value="LYSM"/>
    <property type="match status" value="1"/>
</dbReference>
<reference evidence="2" key="1">
    <citation type="submission" date="2021-04" db="EMBL/GenBank/DDBJ databases">
        <title>Draft genome sequence of Xylanibacillus composti strain K13.</title>
        <authorList>
            <person name="Uke A."/>
            <person name="Chhe C."/>
            <person name="Baramee S."/>
            <person name="Kosugi A."/>
        </authorList>
    </citation>
    <scope>NUCLEOTIDE SEQUENCE</scope>
    <source>
        <strain evidence="2">K13</strain>
    </source>
</reference>
<dbReference type="CDD" id="cd00118">
    <property type="entry name" value="LysM"/>
    <property type="match status" value="1"/>
</dbReference>
<sequence>MPSELKYWLSFNNGAEIIQLPVNPETISVSAQHAFEDFDVLQLGERTVIGERKLREISFASFFPRDYHPSYCEYQPVPDPWSLVRQIEKWQASGRPMRFQVAVADTEQLGGPKLNVAATIRSFQYREVSGHPGDVFYDLTLKEYVFPTIREEVLPEQRSRAPEEQESARVYVVKAQDSLWLIAKRMLGNGDRWRELYDANRQVIGPNPNLIHPGQVLEVPAG</sequence>
<name>A0A8J4M3I2_9BACL</name>
<dbReference type="EMBL" id="BOVK01000062">
    <property type="protein sequence ID" value="GIQ70905.1"/>
    <property type="molecule type" value="Genomic_DNA"/>
</dbReference>
<dbReference type="Pfam" id="PF01476">
    <property type="entry name" value="LysM"/>
    <property type="match status" value="1"/>
</dbReference>
<accession>A0A8J4M3I2</accession>
<evidence type="ECO:0000259" key="1">
    <source>
        <dbReference type="PROSITE" id="PS51782"/>
    </source>
</evidence>
<gene>
    <name evidence="2" type="primary">xkdP</name>
    <name evidence="2" type="ORF">XYCOK13_37290</name>
</gene>
<feature type="domain" description="LysM" evidence="1">
    <location>
        <begin position="169"/>
        <end position="219"/>
    </location>
</feature>
<evidence type="ECO:0000313" key="3">
    <source>
        <dbReference type="Proteomes" id="UP000677918"/>
    </source>
</evidence>
<evidence type="ECO:0000313" key="2">
    <source>
        <dbReference type="EMBL" id="GIQ70905.1"/>
    </source>
</evidence>
<dbReference type="InterPro" id="IPR052196">
    <property type="entry name" value="Bact_Kbp"/>
</dbReference>
<dbReference type="SUPFAM" id="SSF54106">
    <property type="entry name" value="LysM domain"/>
    <property type="match status" value="1"/>
</dbReference>
<organism evidence="2 3">
    <name type="scientific">Xylanibacillus composti</name>
    <dbReference type="NCBI Taxonomy" id="1572762"/>
    <lineage>
        <taxon>Bacteria</taxon>
        <taxon>Bacillati</taxon>
        <taxon>Bacillota</taxon>
        <taxon>Bacilli</taxon>
        <taxon>Bacillales</taxon>
        <taxon>Paenibacillaceae</taxon>
        <taxon>Xylanibacillus</taxon>
    </lineage>
</organism>
<dbReference type="Proteomes" id="UP000677918">
    <property type="component" value="Unassembled WGS sequence"/>
</dbReference>
<dbReference type="AlphaFoldDB" id="A0A8J4M3I2"/>
<protein>
    <submittedName>
        <fullName evidence="2">Phage-like element PBSX protein XkdP</fullName>
    </submittedName>
</protein>
<dbReference type="InterPro" id="IPR018392">
    <property type="entry name" value="LysM"/>
</dbReference>
<dbReference type="RefSeq" id="WP_213413711.1">
    <property type="nucleotide sequence ID" value="NZ_BOVK01000062.1"/>
</dbReference>
<dbReference type="Gene3D" id="3.10.350.10">
    <property type="entry name" value="LysM domain"/>
    <property type="match status" value="1"/>
</dbReference>
<dbReference type="InterPro" id="IPR036779">
    <property type="entry name" value="LysM_dom_sf"/>
</dbReference>
<dbReference type="PANTHER" id="PTHR34700">
    <property type="entry name" value="POTASSIUM BINDING PROTEIN KBP"/>
    <property type="match status" value="1"/>
</dbReference>